<accession>A0ABV7S6C9</accession>
<feature type="region of interest" description="Disordered" evidence="1">
    <location>
        <begin position="99"/>
        <end position="135"/>
    </location>
</feature>
<proteinExistence type="predicted"/>
<reference evidence="3" key="1">
    <citation type="journal article" date="2019" name="Int. J. Syst. Evol. Microbiol.">
        <title>The Global Catalogue of Microorganisms (GCM) 10K type strain sequencing project: providing services to taxonomists for standard genome sequencing and annotation.</title>
        <authorList>
            <consortium name="The Broad Institute Genomics Platform"/>
            <consortium name="The Broad Institute Genome Sequencing Center for Infectious Disease"/>
            <person name="Wu L."/>
            <person name="Ma J."/>
        </authorList>
    </citation>
    <scope>NUCLEOTIDE SEQUENCE [LARGE SCALE GENOMIC DNA]</scope>
    <source>
        <strain evidence="3">CGMCC 4.7035</strain>
    </source>
</reference>
<comment type="caution">
    <text evidence="2">The sequence shown here is derived from an EMBL/GenBank/DDBJ whole genome shotgun (WGS) entry which is preliminary data.</text>
</comment>
<dbReference type="Proteomes" id="UP001595701">
    <property type="component" value="Unassembled WGS sequence"/>
</dbReference>
<evidence type="ECO:0000313" key="2">
    <source>
        <dbReference type="EMBL" id="MFC3572585.1"/>
    </source>
</evidence>
<organism evidence="2 3">
    <name type="scientific">Streptomyces yaanensis</name>
    <dbReference type="NCBI Taxonomy" id="1142239"/>
    <lineage>
        <taxon>Bacteria</taxon>
        <taxon>Bacillati</taxon>
        <taxon>Actinomycetota</taxon>
        <taxon>Actinomycetes</taxon>
        <taxon>Kitasatosporales</taxon>
        <taxon>Streptomycetaceae</taxon>
        <taxon>Streptomyces</taxon>
    </lineage>
</organism>
<dbReference type="EMBL" id="JBHRWR010000002">
    <property type="protein sequence ID" value="MFC3572585.1"/>
    <property type="molecule type" value="Genomic_DNA"/>
</dbReference>
<gene>
    <name evidence="2" type="ORF">ACFOZ0_04665</name>
</gene>
<keyword evidence="3" id="KW-1185">Reference proteome</keyword>
<sequence>MTAPYAARDDDTEGLAQIAELLEKVADEKAPLPDIEATRRRLSHGLDLTSRLTVGESGWTCGWWATLRAALNAAIAQQLITLNPAAHVELEAGGPLAARSTLSTSSATPSPSTRSRAQLDHRTARTSGGPLRPPGIQPCAHHPDLLFSYASEAFRAFVLPNGQRVLPERTSFSLLLDTARSRGWIQMDAHDFMKIVRYGSNGGGAMRAS</sequence>
<evidence type="ECO:0000313" key="3">
    <source>
        <dbReference type="Proteomes" id="UP001595701"/>
    </source>
</evidence>
<evidence type="ECO:0000256" key="1">
    <source>
        <dbReference type="SAM" id="MobiDB-lite"/>
    </source>
</evidence>
<protein>
    <submittedName>
        <fullName evidence="2">Uncharacterized protein</fullName>
    </submittedName>
</protein>
<feature type="compositionally biased region" description="Low complexity" evidence="1">
    <location>
        <begin position="99"/>
        <end position="116"/>
    </location>
</feature>
<name>A0ABV7S6C9_9ACTN</name>
<dbReference type="RefSeq" id="WP_310772772.1">
    <property type="nucleotide sequence ID" value="NZ_JBHRWR010000002.1"/>
</dbReference>